<protein>
    <submittedName>
        <fullName evidence="2">Uncharacterized protein</fullName>
    </submittedName>
</protein>
<organism evidence="2 3">
    <name type="scientific">Pirellulimonas nuda</name>
    <dbReference type="NCBI Taxonomy" id="2528009"/>
    <lineage>
        <taxon>Bacteria</taxon>
        <taxon>Pseudomonadati</taxon>
        <taxon>Planctomycetota</taxon>
        <taxon>Planctomycetia</taxon>
        <taxon>Pirellulales</taxon>
        <taxon>Lacipirellulaceae</taxon>
        <taxon>Pirellulimonas</taxon>
    </lineage>
</organism>
<feature type="compositionally biased region" description="Basic and acidic residues" evidence="1">
    <location>
        <begin position="80"/>
        <end position="92"/>
    </location>
</feature>
<gene>
    <name evidence="2" type="ORF">Pla175_06980</name>
</gene>
<sequence>MSIYNFSGVLGAAAGAPLAQTKGSETERASRDASAAERKTDAEAKAERSAGIGETSEDSATSDRDADGRKLWEAPVDGEPAEKQNKEAHRPSDPTGLSGHQLDLTG</sequence>
<dbReference type="Proteomes" id="UP000317429">
    <property type="component" value="Chromosome"/>
</dbReference>
<dbReference type="RefSeq" id="WP_145281308.1">
    <property type="nucleotide sequence ID" value="NZ_CP036291.1"/>
</dbReference>
<feature type="region of interest" description="Disordered" evidence="1">
    <location>
        <begin position="10"/>
        <end position="106"/>
    </location>
</feature>
<feature type="compositionally biased region" description="Low complexity" evidence="1">
    <location>
        <begin position="10"/>
        <end position="19"/>
    </location>
</feature>
<evidence type="ECO:0000313" key="3">
    <source>
        <dbReference type="Proteomes" id="UP000317429"/>
    </source>
</evidence>
<dbReference type="AlphaFoldDB" id="A0A518D7B9"/>
<name>A0A518D7B9_9BACT</name>
<evidence type="ECO:0000256" key="1">
    <source>
        <dbReference type="SAM" id="MobiDB-lite"/>
    </source>
</evidence>
<dbReference type="OrthoDB" id="290832at2"/>
<keyword evidence="3" id="KW-1185">Reference proteome</keyword>
<accession>A0A518D7B9</accession>
<feature type="compositionally biased region" description="Basic and acidic residues" evidence="1">
    <location>
        <begin position="61"/>
        <end position="72"/>
    </location>
</feature>
<reference evidence="2 3" key="1">
    <citation type="submission" date="2019-02" db="EMBL/GenBank/DDBJ databases">
        <title>Deep-cultivation of Planctomycetes and their phenomic and genomic characterization uncovers novel biology.</title>
        <authorList>
            <person name="Wiegand S."/>
            <person name="Jogler M."/>
            <person name="Boedeker C."/>
            <person name="Pinto D."/>
            <person name="Vollmers J."/>
            <person name="Rivas-Marin E."/>
            <person name="Kohn T."/>
            <person name="Peeters S.H."/>
            <person name="Heuer A."/>
            <person name="Rast P."/>
            <person name="Oberbeckmann S."/>
            <person name="Bunk B."/>
            <person name="Jeske O."/>
            <person name="Meyerdierks A."/>
            <person name="Storesund J.E."/>
            <person name="Kallscheuer N."/>
            <person name="Luecker S."/>
            <person name="Lage O.M."/>
            <person name="Pohl T."/>
            <person name="Merkel B.J."/>
            <person name="Hornburger P."/>
            <person name="Mueller R.-W."/>
            <person name="Bruemmer F."/>
            <person name="Labrenz M."/>
            <person name="Spormann A.M."/>
            <person name="Op den Camp H."/>
            <person name="Overmann J."/>
            <person name="Amann R."/>
            <person name="Jetten M.S.M."/>
            <person name="Mascher T."/>
            <person name="Medema M.H."/>
            <person name="Devos D.P."/>
            <person name="Kaster A.-K."/>
            <person name="Ovreas L."/>
            <person name="Rohde M."/>
            <person name="Galperin M.Y."/>
            <person name="Jogler C."/>
        </authorList>
    </citation>
    <scope>NUCLEOTIDE SEQUENCE [LARGE SCALE GENOMIC DNA]</scope>
    <source>
        <strain evidence="2 3">Pla175</strain>
    </source>
</reference>
<evidence type="ECO:0000313" key="2">
    <source>
        <dbReference type="EMBL" id="QDU87339.1"/>
    </source>
</evidence>
<proteinExistence type="predicted"/>
<feature type="compositionally biased region" description="Basic and acidic residues" evidence="1">
    <location>
        <begin position="24"/>
        <end position="48"/>
    </location>
</feature>
<dbReference type="EMBL" id="CP036291">
    <property type="protein sequence ID" value="QDU87339.1"/>
    <property type="molecule type" value="Genomic_DNA"/>
</dbReference>
<dbReference type="KEGG" id="pnd:Pla175_06980"/>